<accession>A0A5B0L1E7</accession>
<evidence type="ECO:0000313" key="2">
    <source>
        <dbReference type="Proteomes" id="UP000325333"/>
    </source>
</evidence>
<dbReference type="EMBL" id="VEWN01000003">
    <property type="protein sequence ID" value="KAA1057074.1"/>
    <property type="molecule type" value="Genomic_DNA"/>
</dbReference>
<dbReference type="AlphaFoldDB" id="A0A5B0L1E7"/>
<name>A0A5B0L1E7_9PROT</name>
<organism evidence="1 2">
    <name type="scientific">Azospirillum argentinense</name>
    <dbReference type="NCBI Taxonomy" id="2970906"/>
    <lineage>
        <taxon>Bacteria</taxon>
        <taxon>Pseudomonadati</taxon>
        <taxon>Pseudomonadota</taxon>
        <taxon>Alphaproteobacteria</taxon>
        <taxon>Rhodospirillales</taxon>
        <taxon>Azospirillaceae</taxon>
        <taxon>Azospirillum</taxon>
    </lineage>
</organism>
<comment type="caution">
    <text evidence="1">The sequence shown here is derived from an EMBL/GenBank/DDBJ whole genome shotgun (WGS) entry which is preliminary data.</text>
</comment>
<protein>
    <submittedName>
        <fullName evidence="1">Uncharacterized protein</fullName>
    </submittedName>
</protein>
<gene>
    <name evidence="1" type="ORF">FH063_003947</name>
</gene>
<evidence type="ECO:0000313" key="1">
    <source>
        <dbReference type="EMBL" id="KAA1057074.1"/>
    </source>
</evidence>
<dbReference type="Proteomes" id="UP000325333">
    <property type="component" value="Unassembled WGS sequence"/>
</dbReference>
<reference evidence="1 2" key="1">
    <citation type="submission" date="2019-07" db="EMBL/GenBank/DDBJ databases">
        <title>Genome sequencing of the stress-tolerant strain Azospirillum brasilense Az19.</title>
        <authorList>
            <person name="Maroniche G.A."/>
            <person name="Garcia J.E."/>
            <person name="Pagnussat L."/>
            <person name="Amenta M."/>
            <person name="Creus C.M."/>
        </authorList>
    </citation>
    <scope>NUCLEOTIDE SEQUENCE [LARGE SCALE GENOMIC DNA]</scope>
    <source>
        <strain evidence="1 2">Az19</strain>
    </source>
</reference>
<sequence>MAQIGAELGPLALQRGQFAHQFRPPALQHPYCRVVIHGCPLVSGAG</sequence>
<proteinExistence type="predicted"/>